<dbReference type="RefSeq" id="WP_406693855.1">
    <property type="nucleotide sequence ID" value="NZ_CP155447.1"/>
</dbReference>
<dbReference type="PANTHER" id="PTHR35004:SF6">
    <property type="entry name" value="TRANSPOSASE"/>
    <property type="match status" value="1"/>
</dbReference>
<protein>
    <submittedName>
        <fullName evidence="2">IS21 family transposase</fullName>
    </submittedName>
</protein>
<dbReference type="InterPro" id="IPR001584">
    <property type="entry name" value="Integrase_cat-core"/>
</dbReference>
<dbReference type="PANTHER" id="PTHR35004">
    <property type="entry name" value="TRANSPOSASE RV3428C-RELATED"/>
    <property type="match status" value="1"/>
</dbReference>
<gene>
    <name evidence="2" type="primary">istA</name>
    <name evidence="2" type="ORF">V5E97_22735</name>
</gene>
<evidence type="ECO:0000313" key="2">
    <source>
        <dbReference type="EMBL" id="XBH01165.1"/>
    </source>
</evidence>
<sequence length="428" mass="47853">MAKLTREQIVTIGVLQQRGQSASETARILGVTEGAVRYHRRRAGDAADGRRKSSRIEQLGLAEAVAHWWQAQAEILRQERPPSVQLLHEFLRAEYGYTGSYKSVRKFVRTRYGRPAVRPFRRIETPPGAQSQSDWGEFRGVDLGDRDGLATVYAFVMVLSHSRKEAVVWSRSMDQLAWHHVHNEAYRRLGGVAAVNRIDNLKTGIARGCGDWGQINEQYRVYARTMGFHVDACEVRSPEQKGKTERRVRDCKGLNISGRGFDGLDGLQAWTDADRAACVLKRICPATGLSVAASWEAEKPFLRPLPELLPEPFDLVKTAPVHKDCSAHFEGRIYIVPFIYAGREVEVRGCSGSVQILDPQTAVVLIVYPRHTPERILIDPACYEGPGTAEVIPPKPLGRMARKLQELASQPVEQRPVDLYAALAEAAR</sequence>
<feature type="domain" description="Integrase catalytic" evidence="1">
    <location>
        <begin position="122"/>
        <end position="308"/>
    </location>
</feature>
<dbReference type="Gene3D" id="1.10.10.60">
    <property type="entry name" value="Homeodomain-like"/>
    <property type="match status" value="1"/>
</dbReference>
<dbReference type="NCBIfam" id="NF033546">
    <property type="entry name" value="transpos_IS21"/>
    <property type="match status" value="1"/>
</dbReference>
<dbReference type="GO" id="GO:0015074">
    <property type="term" value="P:DNA integration"/>
    <property type="evidence" value="ECO:0007669"/>
    <property type="project" value="InterPro"/>
</dbReference>
<evidence type="ECO:0000259" key="1">
    <source>
        <dbReference type="PROSITE" id="PS50994"/>
    </source>
</evidence>
<reference evidence="2" key="1">
    <citation type="submission" date="2024-05" db="EMBL/GenBank/DDBJ databases">
        <title>Planctomycetes of the genus Singulisphaera possess chitinolytic capabilities.</title>
        <authorList>
            <person name="Ivanova A."/>
        </authorList>
    </citation>
    <scope>NUCLEOTIDE SEQUENCE</scope>
    <source>
        <strain evidence="2">Ch08T</strain>
    </source>
</reference>
<accession>A0AAU7C7P2</accession>
<organism evidence="2">
    <name type="scientific">Singulisphaera sp. Ch08</name>
    <dbReference type="NCBI Taxonomy" id="3120278"/>
    <lineage>
        <taxon>Bacteria</taxon>
        <taxon>Pseudomonadati</taxon>
        <taxon>Planctomycetota</taxon>
        <taxon>Planctomycetia</taxon>
        <taxon>Isosphaerales</taxon>
        <taxon>Isosphaeraceae</taxon>
        <taxon>Singulisphaera</taxon>
    </lineage>
</organism>
<name>A0AAU7C7P2_9BACT</name>
<dbReference type="PROSITE" id="PS50994">
    <property type="entry name" value="INTEGRASE"/>
    <property type="match status" value="1"/>
</dbReference>
<dbReference type="AlphaFoldDB" id="A0AAU7C7P2"/>
<proteinExistence type="predicted"/>
<dbReference type="EMBL" id="CP155447">
    <property type="protein sequence ID" value="XBH01165.1"/>
    <property type="molecule type" value="Genomic_DNA"/>
</dbReference>